<evidence type="ECO:0000259" key="1">
    <source>
        <dbReference type="Pfam" id="PF03374"/>
    </source>
</evidence>
<protein>
    <recommendedName>
        <fullName evidence="5">Phage antirepressor Ant</fullName>
    </recommendedName>
</protein>
<name>A0A2D3TG01_9ENTR</name>
<organism evidence="3 4">
    <name type="scientific">Candidatus Williamhamiltonella defendens</name>
    <dbReference type="NCBI Taxonomy" id="138072"/>
    <lineage>
        <taxon>Bacteria</taxon>
        <taxon>Pseudomonadati</taxon>
        <taxon>Pseudomonadota</taxon>
        <taxon>Gammaproteobacteria</taxon>
        <taxon>Enterobacterales</taxon>
        <taxon>Enterobacteriaceae</taxon>
        <taxon>aphid secondary symbionts</taxon>
        <taxon>Candidatus Williamhamiltonella</taxon>
    </lineage>
</organism>
<sequence>MHQLISLETHSLEGETVQTVNARSLHVFLKSGKDFSSWIKNRIQQYEFMENKDYIVFTHSGENPSGGRPVKEYAISIEMAKEISMVERNEKGKEARQYFIQCEKRAKALPTQPIQILNDPAELRRLLLTYTDKVLALESQLNEMAPDVQALQRIAKSEGGMCITNAAKELQVRPKNLFAFLREQGWIYRRIGGKHWIAYQNKIQSGYLEHKISIIPCDDGIDKIREQVLVTPKGLAKLSQKLTYQAA</sequence>
<feature type="domain" description="Antirepressor protein C-terminal" evidence="1">
    <location>
        <begin position="138"/>
        <end position="243"/>
    </location>
</feature>
<dbReference type="PANTHER" id="PTHR36180:SF1">
    <property type="entry name" value="ANTA_ANTB ANTIREPRESSOR DOMAIN-CONTAINING PROTEIN"/>
    <property type="match status" value="1"/>
</dbReference>
<dbReference type="GO" id="GO:0003677">
    <property type="term" value="F:DNA binding"/>
    <property type="evidence" value="ECO:0007669"/>
    <property type="project" value="InterPro"/>
</dbReference>
<dbReference type="Pfam" id="PF08346">
    <property type="entry name" value="AntA"/>
    <property type="match status" value="1"/>
</dbReference>
<reference evidence="4" key="2">
    <citation type="submission" date="2017-11" db="EMBL/GenBank/DDBJ databases">
        <title>PacBio sequencing of new strain of the secondary endosymbiont Candidatus Hamiltonella defensa.</title>
        <authorList>
            <person name="Strand M.R."/>
            <person name="Oliver K."/>
        </authorList>
    </citation>
    <scope>NUCLEOTIDE SEQUENCE [LARGE SCALE GENOMIC DNA]</scope>
    <source>
        <strain evidence="4">ZA17</strain>
    </source>
</reference>
<reference evidence="4" key="1">
    <citation type="submission" date="2016-10" db="EMBL/GenBank/DDBJ databases">
        <authorList>
            <person name="Chevignon G."/>
        </authorList>
    </citation>
    <scope>NUCLEOTIDE SEQUENCE [LARGE SCALE GENOMIC DNA]</scope>
    <source>
        <strain evidence="4">ZA17</strain>
    </source>
</reference>
<feature type="domain" description="AntA/AntB antirepressor" evidence="2">
    <location>
        <begin position="20"/>
        <end position="89"/>
    </location>
</feature>
<dbReference type="InterPro" id="IPR013557">
    <property type="entry name" value="AntA/B_antirep"/>
</dbReference>
<evidence type="ECO:0000313" key="4">
    <source>
        <dbReference type="Proteomes" id="UP000229055"/>
    </source>
</evidence>
<proteinExistence type="predicted"/>
<accession>A0A2D3TG01</accession>
<dbReference type="AlphaFoldDB" id="A0A2D3TG01"/>
<dbReference type="PANTHER" id="PTHR36180">
    <property type="entry name" value="DNA-BINDING PROTEIN-RELATED-RELATED"/>
    <property type="match status" value="1"/>
</dbReference>
<gene>
    <name evidence="3" type="ORF">BJP43_01145</name>
</gene>
<evidence type="ECO:0008006" key="5">
    <source>
        <dbReference type="Google" id="ProtNLM"/>
    </source>
</evidence>
<evidence type="ECO:0000313" key="3">
    <source>
        <dbReference type="EMBL" id="ATW34594.1"/>
    </source>
</evidence>
<dbReference type="Proteomes" id="UP000229055">
    <property type="component" value="Chromosome"/>
</dbReference>
<dbReference type="InterPro" id="IPR005039">
    <property type="entry name" value="Ant_C"/>
</dbReference>
<dbReference type="Pfam" id="PF03374">
    <property type="entry name" value="ANT"/>
    <property type="match status" value="1"/>
</dbReference>
<evidence type="ECO:0000259" key="2">
    <source>
        <dbReference type="Pfam" id="PF08346"/>
    </source>
</evidence>
<dbReference type="EMBL" id="CP017613">
    <property type="protein sequence ID" value="ATW34594.1"/>
    <property type="molecule type" value="Genomic_DNA"/>
</dbReference>